<dbReference type="InterPro" id="IPR036390">
    <property type="entry name" value="WH_DNA-bd_sf"/>
</dbReference>
<dbReference type="EMBL" id="JAYDCJ010000001">
    <property type="protein sequence ID" value="MEA1079066.1"/>
    <property type="molecule type" value="Genomic_DNA"/>
</dbReference>
<dbReference type="PROSITE" id="PS51118">
    <property type="entry name" value="HTH_HXLR"/>
    <property type="match status" value="1"/>
</dbReference>
<protein>
    <submittedName>
        <fullName evidence="6">Helix-turn-helix domain-containing protein</fullName>
    </submittedName>
</protein>
<dbReference type="InterPro" id="IPR002577">
    <property type="entry name" value="HTH_HxlR"/>
</dbReference>
<evidence type="ECO:0000313" key="6">
    <source>
        <dbReference type="EMBL" id="MEA1079066.1"/>
    </source>
</evidence>
<organism evidence="6 7">
    <name type="scientific">Marinobacter qingdaonensis</name>
    <dbReference type="NCBI Taxonomy" id="3108486"/>
    <lineage>
        <taxon>Bacteria</taxon>
        <taxon>Pseudomonadati</taxon>
        <taxon>Pseudomonadota</taxon>
        <taxon>Gammaproteobacteria</taxon>
        <taxon>Pseudomonadales</taxon>
        <taxon>Marinobacteraceae</taxon>
        <taxon>Marinobacter</taxon>
    </lineage>
</organism>
<feature type="region of interest" description="Disordered" evidence="4">
    <location>
        <begin position="147"/>
        <end position="169"/>
    </location>
</feature>
<evidence type="ECO:0000259" key="5">
    <source>
        <dbReference type="PROSITE" id="PS51118"/>
    </source>
</evidence>
<dbReference type="Proteomes" id="UP001305746">
    <property type="component" value="Unassembled WGS sequence"/>
</dbReference>
<accession>A0ABU5NTC7</accession>
<dbReference type="PANTHER" id="PTHR33204">
    <property type="entry name" value="TRANSCRIPTIONAL REGULATOR, MARR FAMILY"/>
    <property type="match status" value="1"/>
</dbReference>
<sequence>MRWEELDQEPCSVARTLSVIGDRWTLIVLRDCFLGVRRFEHFEKRLGITRHVLTDRLKKLVQNEVLVKVPYQDKPLREEYRLTEKGLALHPVIMSLVHWGNTYMADERGAPLVHIHKDCGHQMAPVTTCSHCGESVSARDVRVEVGTGWSSDRDQQDPEAPTRNAGLPR</sequence>
<keyword evidence="7" id="KW-1185">Reference proteome</keyword>
<keyword evidence="3" id="KW-0804">Transcription</keyword>
<dbReference type="PANTHER" id="PTHR33204:SF36">
    <property type="entry name" value="TRANSCRIPTIONAL REGULATORY PROTEIN"/>
    <property type="match status" value="1"/>
</dbReference>
<dbReference type="Gene3D" id="1.10.10.10">
    <property type="entry name" value="Winged helix-like DNA-binding domain superfamily/Winged helix DNA-binding domain"/>
    <property type="match status" value="1"/>
</dbReference>
<evidence type="ECO:0000256" key="3">
    <source>
        <dbReference type="ARBA" id="ARBA00023163"/>
    </source>
</evidence>
<dbReference type="Pfam" id="PF01638">
    <property type="entry name" value="HxlR"/>
    <property type="match status" value="1"/>
</dbReference>
<dbReference type="SUPFAM" id="SSF46785">
    <property type="entry name" value="Winged helix' DNA-binding domain"/>
    <property type="match status" value="1"/>
</dbReference>
<name>A0ABU5NTC7_9GAMM</name>
<evidence type="ECO:0000313" key="7">
    <source>
        <dbReference type="Proteomes" id="UP001305746"/>
    </source>
</evidence>
<keyword evidence="2" id="KW-0238">DNA-binding</keyword>
<proteinExistence type="predicted"/>
<keyword evidence="1" id="KW-0805">Transcription regulation</keyword>
<dbReference type="RefSeq" id="WP_322853611.1">
    <property type="nucleotide sequence ID" value="NZ_JAYDCJ010000001.1"/>
</dbReference>
<dbReference type="InterPro" id="IPR036388">
    <property type="entry name" value="WH-like_DNA-bd_sf"/>
</dbReference>
<gene>
    <name evidence="6" type="ORF">U5822_00190</name>
</gene>
<feature type="domain" description="HTH hxlR-type" evidence="5">
    <location>
        <begin position="11"/>
        <end position="108"/>
    </location>
</feature>
<evidence type="ECO:0000256" key="2">
    <source>
        <dbReference type="ARBA" id="ARBA00023125"/>
    </source>
</evidence>
<comment type="caution">
    <text evidence="6">The sequence shown here is derived from an EMBL/GenBank/DDBJ whole genome shotgun (WGS) entry which is preliminary data.</text>
</comment>
<evidence type="ECO:0000256" key="1">
    <source>
        <dbReference type="ARBA" id="ARBA00023015"/>
    </source>
</evidence>
<reference evidence="6 7" key="1">
    <citation type="submission" date="2023-12" db="EMBL/GenBank/DDBJ databases">
        <title>Marinobacter qingdaonensis sp. nov., isolated from the intertidal sediment of Qingdao, PR China.</title>
        <authorList>
            <person name="Li Y."/>
        </authorList>
    </citation>
    <scope>NUCLEOTIDE SEQUENCE [LARGE SCALE GENOMIC DNA]</scope>
    <source>
        <strain evidence="6 7">ASW11-75</strain>
    </source>
</reference>
<evidence type="ECO:0000256" key="4">
    <source>
        <dbReference type="SAM" id="MobiDB-lite"/>
    </source>
</evidence>